<name>A0A1H9PIS4_9ACTN</name>
<dbReference type="NCBIfam" id="TIGR00099">
    <property type="entry name" value="Cof-subfamily"/>
    <property type="match status" value="1"/>
</dbReference>
<dbReference type="SFLD" id="SFLDG01140">
    <property type="entry name" value="C2.B:_Phosphomannomutase_and_P"/>
    <property type="match status" value="1"/>
</dbReference>
<dbReference type="InterPro" id="IPR036412">
    <property type="entry name" value="HAD-like_sf"/>
</dbReference>
<evidence type="ECO:0000313" key="3">
    <source>
        <dbReference type="Proteomes" id="UP000199128"/>
    </source>
</evidence>
<dbReference type="Gene3D" id="3.30.1240.10">
    <property type="match status" value="1"/>
</dbReference>
<evidence type="ECO:0000313" key="4">
    <source>
        <dbReference type="Proteomes" id="UP000199135"/>
    </source>
</evidence>
<dbReference type="Proteomes" id="UP000199128">
    <property type="component" value="Unassembled WGS sequence"/>
</dbReference>
<dbReference type="GO" id="GO:0016791">
    <property type="term" value="F:phosphatase activity"/>
    <property type="evidence" value="ECO:0007669"/>
    <property type="project" value="TreeGrafter"/>
</dbReference>
<dbReference type="GO" id="GO:0000287">
    <property type="term" value="F:magnesium ion binding"/>
    <property type="evidence" value="ECO:0007669"/>
    <property type="project" value="TreeGrafter"/>
</dbReference>
<dbReference type="GO" id="GO:0005829">
    <property type="term" value="C:cytosol"/>
    <property type="evidence" value="ECO:0007669"/>
    <property type="project" value="TreeGrafter"/>
</dbReference>
<protein>
    <recommendedName>
        <fullName evidence="5">Cof-type HAD-IIB family hydrolase</fullName>
    </recommendedName>
</protein>
<dbReference type="RefSeq" id="WP_078687530.1">
    <property type="nucleotide sequence ID" value="NZ_FNWT01000004.1"/>
</dbReference>
<dbReference type="SFLD" id="SFLDS00003">
    <property type="entry name" value="Haloacid_Dehalogenase"/>
    <property type="match status" value="1"/>
</dbReference>
<dbReference type="EMBL" id="FNWT01000004">
    <property type="protein sequence ID" value="SEH50927.1"/>
    <property type="molecule type" value="Genomic_DNA"/>
</dbReference>
<dbReference type="EMBL" id="FOGP01000003">
    <property type="protein sequence ID" value="SER48088.1"/>
    <property type="molecule type" value="Genomic_DNA"/>
</dbReference>
<dbReference type="SUPFAM" id="SSF56784">
    <property type="entry name" value="HAD-like"/>
    <property type="match status" value="1"/>
</dbReference>
<accession>A0A1H9PIS4</accession>
<dbReference type="InterPro" id="IPR006379">
    <property type="entry name" value="HAD-SF_hydro_IIB"/>
</dbReference>
<evidence type="ECO:0000313" key="1">
    <source>
        <dbReference type="EMBL" id="SEH50927.1"/>
    </source>
</evidence>
<dbReference type="NCBIfam" id="TIGR01484">
    <property type="entry name" value="HAD-SF-IIB"/>
    <property type="match status" value="1"/>
</dbReference>
<dbReference type="InterPro" id="IPR023214">
    <property type="entry name" value="HAD_sf"/>
</dbReference>
<dbReference type="PROSITE" id="PS01229">
    <property type="entry name" value="COF_2"/>
    <property type="match status" value="1"/>
</dbReference>
<dbReference type="PANTHER" id="PTHR10000:SF25">
    <property type="entry name" value="PHOSPHATASE YKRA-RELATED"/>
    <property type="match status" value="1"/>
</dbReference>
<evidence type="ECO:0000313" key="2">
    <source>
        <dbReference type="EMBL" id="SER48088.1"/>
    </source>
</evidence>
<dbReference type="AlphaFoldDB" id="A0A1H9PIS4"/>
<dbReference type="PANTHER" id="PTHR10000">
    <property type="entry name" value="PHOSPHOSERINE PHOSPHATASE"/>
    <property type="match status" value="1"/>
</dbReference>
<proteinExistence type="predicted"/>
<evidence type="ECO:0008006" key="5">
    <source>
        <dbReference type="Google" id="ProtNLM"/>
    </source>
</evidence>
<organism evidence="2 3">
    <name type="scientific">Parafannyhessea umbonata</name>
    <dbReference type="NCBI Taxonomy" id="604330"/>
    <lineage>
        <taxon>Bacteria</taxon>
        <taxon>Bacillati</taxon>
        <taxon>Actinomycetota</taxon>
        <taxon>Coriobacteriia</taxon>
        <taxon>Coriobacteriales</taxon>
        <taxon>Atopobiaceae</taxon>
        <taxon>Parafannyhessea</taxon>
    </lineage>
</organism>
<dbReference type="InterPro" id="IPR000150">
    <property type="entry name" value="Cof"/>
</dbReference>
<keyword evidence="4" id="KW-1185">Reference proteome</keyword>
<reference evidence="2" key="1">
    <citation type="submission" date="2016-10" db="EMBL/GenBank/DDBJ databases">
        <authorList>
            <person name="de Groot N.N."/>
        </authorList>
    </citation>
    <scope>NUCLEOTIDE SEQUENCE [LARGE SCALE GENOMIC DNA]</scope>
    <source>
        <strain evidence="2">KHGC19</strain>
    </source>
</reference>
<dbReference type="Proteomes" id="UP000199135">
    <property type="component" value="Unassembled WGS sequence"/>
</dbReference>
<reference evidence="3 4" key="2">
    <citation type="submission" date="2016-10" db="EMBL/GenBank/DDBJ databases">
        <authorList>
            <person name="Varghese N."/>
            <person name="Submissions S."/>
        </authorList>
    </citation>
    <scope>NUCLEOTIDE SEQUENCE [LARGE SCALE GENOMIC DNA]</scope>
    <source>
        <strain evidence="3">KHGC19</strain>
        <strain evidence="1 4">WCP15</strain>
    </source>
</reference>
<gene>
    <name evidence="2" type="ORF">SAMN05216446_0988</name>
    <name evidence="1" type="ORF">SAMN05216447_10444</name>
</gene>
<dbReference type="Gene3D" id="3.40.50.1000">
    <property type="entry name" value="HAD superfamily/HAD-like"/>
    <property type="match status" value="1"/>
</dbReference>
<sequence>MPLWNVERPIKAAFFDADGTLLSFKTHHIPDSAQIALNELKRRGVKCFLATGRPPYQVDEIPIESLEAFILFNGQFILNRDEVLYREAMDPGDIAAVVEQVNRGLYDCLFMEAGRCYVNRHSERVLRVERQVGLRFAEGDVNEALHNDIFQLNAYLATGETEVLTSACRNVKLTRWNPDFVDVFPRAGGKARAVRRVLEMYGISPEEAVAFGDGGNDIGMLDAVGTSVALGNANPEVKEMASFVTDDVDHDGIYNACVRLGLIDA</sequence>
<dbReference type="Pfam" id="PF08282">
    <property type="entry name" value="Hydrolase_3"/>
    <property type="match status" value="1"/>
</dbReference>